<protein>
    <submittedName>
        <fullName evidence="2">Uncharacterized protein</fullName>
    </submittedName>
</protein>
<evidence type="ECO:0000256" key="1">
    <source>
        <dbReference type="SAM" id="SignalP"/>
    </source>
</evidence>
<feature type="signal peptide" evidence="1">
    <location>
        <begin position="1"/>
        <end position="24"/>
    </location>
</feature>
<dbReference type="RefSeq" id="WP_106130364.1">
    <property type="nucleotide sequence ID" value="NZ_PVZG01000021.1"/>
</dbReference>
<dbReference type="OrthoDB" id="5182323at2"/>
<name>A0A2T0RIR7_9ACTN</name>
<accession>A0A2T0RIR7</accession>
<reference evidence="2 3" key="1">
    <citation type="submission" date="2018-03" db="EMBL/GenBank/DDBJ databases">
        <title>Genomic Encyclopedia of Archaeal and Bacterial Type Strains, Phase II (KMG-II): from individual species to whole genera.</title>
        <authorList>
            <person name="Goeker M."/>
        </authorList>
    </citation>
    <scope>NUCLEOTIDE SEQUENCE [LARGE SCALE GENOMIC DNA]</scope>
    <source>
        <strain evidence="2 3">DSM 45348</strain>
    </source>
</reference>
<dbReference type="EMBL" id="PVZG01000021">
    <property type="protein sequence ID" value="PRY21049.1"/>
    <property type="molecule type" value="Genomic_DNA"/>
</dbReference>
<dbReference type="Proteomes" id="UP000239209">
    <property type="component" value="Unassembled WGS sequence"/>
</dbReference>
<gene>
    <name evidence="2" type="ORF">CLV70_12151</name>
</gene>
<feature type="chain" id="PRO_5015740048" evidence="1">
    <location>
        <begin position="25"/>
        <end position="141"/>
    </location>
</feature>
<dbReference type="AlphaFoldDB" id="A0A2T0RIR7"/>
<evidence type="ECO:0000313" key="2">
    <source>
        <dbReference type="EMBL" id="PRY21049.1"/>
    </source>
</evidence>
<keyword evidence="1" id="KW-0732">Signal</keyword>
<keyword evidence="3" id="KW-1185">Reference proteome</keyword>
<proteinExistence type="predicted"/>
<comment type="caution">
    <text evidence="2">The sequence shown here is derived from an EMBL/GenBank/DDBJ whole genome shotgun (WGS) entry which is preliminary data.</text>
</comment>
<organism evidence="2 3">
    <name type="scientific">Pseudosporangium ferrugineum</name>
    <dbReference type="NCBI Taxonomy" id="439699"/>
    <lineage>
        <taxon>Bacteria</taxon>
        <taxon>Bacillati</taxon>
        <taxon>Actinomycetota</taxon>
        <taxon>Actinomycetes</taxon>
        <taxon>Micromonosporales</taxon>
        <taxon>Micromonosporaceae</taxon>
        <taxon>Pseudosporangium</taxon>
    </lineage>
</organism>
<sequence length="141" mass="15305">MSKFRWAVAVAALAPMLASTPASAGGSGPHPVTPWVRGVEAHTPTWVDIHWQTGAKICDAHVWVKGEHVDVRYPSNTGTYTSFHRDEMLKPGEVGRTAVAVTAHRDKSAFVPLEATLIYTNCKSDKAKVKGFRLTLPVIVS</sequence>
<evidence type="ECO:0000313" key="3">
    <source>
        <dbReference type="Proteomes" id="UP000239209"/>
    </source>
</evidence>